<evidence type="ECO:0000256" key="1">
    <source>
        <dbReference type="SAM" id="MobiDB-lite"/>
    </source>
</evidence>
<proteinExistence type="predicted"/>
<dbReference type="EMBL" id="BAAATZ010000027">
    <property type="protein sequence ID" value="GAA2733981.1"/>
    <property type="molecule type" value="Genomic_DNA"/>
</dbReference>
<evidence type="ECO:0000313" key="3">
    <source>
        <dbReference type="Proteomes" id="UP001501842"/>
    </source>
</evidence>
<dbReference type="RefSeq" id="WP_344454425.1">
    <property type="nucleotide sequence ID" value="NZ_BAAATZ010000027.1"/>
</dbReference>
<name>A0ABN3UNG5_9ACTN</name>
<accession>A0ABN3UNG5</accession>
<keyword evidence="3" id="KW-1185">Reference proteome</keyword>
<sequence length="450" mass="50216">MEAQTLSPSSWPSGHCAAQLPAYALSEVPAAFVTAAELRADGLCPGSDVSAWQVEFTGAGPCLHTPLYEREKSFQPSQCLTERDMGLQEARSWAKWDLHRGQIMGIRTAVCCGRMTEVAVVDLDGRVLCCEELAAPDDAVCDICRDDHSGLPWEESYERFRRVMGPRQNKRTLIGWGLADALALEVLVAKARKLPQQRNRMNPSTQWEDAQQREARGRVAWTGAGYQHACFPHEMRAVDRCWATLAMIRALRARRERSKDLAVPILAEPVGPLVEYGVVTLPRELSLLPPPPPQQSAASRGPFQATRSTFVPVEQRHTDRSTWRAPEAERTLERCESALVRAFARHLRGLGHEVGSNRIQTDGGRVLRTDVFDRTVGVLYEAKASVEERDFRMAIGQLADYRARLGIPGLRRAVLVPSKPEQDWLDILDGEGIAVAYRKGDQFEATTQLW</sequence>
<organism evidence="2 3">
    <name type="scientific">Actinocorallia aurantiaca</name>
    <dbReference type="NCBI Taxonomy" id="46204"/>
    <lineage>
        <taxon>Bacteria</taxon>
        <taxon>Bacillati</taxon>
        <taxon>Actinomycetota</taxon>
        <taxon>Actinomycetes</taxon>
        <taxon>Streptosporangiales</taxon>
        <taxon>Thermomonosporaceae</taxon>
        <taxon>Actinocorallia</taxon>
    </lineage>
</organism>
<feature type="region of interest" description="Disordered" evidence="1">
    <location>
        <begin position="289"/>
        <end position="325"/>
    </location>
</feature>
<comment type="caution">
    <text evidence="2">The sequence shown here is derived from an EMBL/GenBank/DDBJ whole genome shotgun (WGS) entry which is preliminary data.</text>
</comment>
<reference evidence="2 3" key="1">
    <citation type="journal article" date="2019" name="Int. J. Syst. Evol. Microbiol.">
        <title>The Global Catalogue of Microorganisms (GCM) 10K type strain sequencing project: providing services to taxonomists for standard genome sequencing and annotation.</title>
        <authorList>
            <consortium name="The Broad Institute Genomics Platform"/>
            <consortium name="The Broad Institute Genome Sequencing Center for Infectious Disease"/>
            <person name="Wu L."/>
            <person name="Ma J."/>
        </authorList>
    </citation>
    <scope>NUCLEOTIDE SEQUENCE [LARGE SCALE GENOMIC DNA]</scope>
    <source>
        <strain evidence="2 3">JCM 8201</strain>
    </source>
</reference>
<gene>
    <name evidence="2" type="ORF">GCM10010439_55330</name>
</gene>
<evidence type="ECO:0000313" key="2">
    <source>
        <dbReference type="EMBL" id="GAA2733981.1"/>
    </source>
</evidence>
<feature type="compositionally biased region" description="Basic and acidic residues" evidence="1">
    <location>
        <begin position="314"/>
        <end position="325"/>
    </location>
</feature>
<protein>
    <submittedName>
        <fullName evidence="2">Uncharacterized protein</fullName>
    </submittedName>
</protein>
<dbReference type="Proteomes" id="UP001501842">
    <property type="component" value="Unassembled WGS sequence"/>
</dbReference>